<proteinExistence type="predicted"/>
<feature type="region of interest" description="Disordered" evidence="1">
    <location>
        <begin position="1"/>
        <end position="25"/>
    </location>
</feature>
<organism evidence="2">
    <name type="scientific">Amphora coffeiformis</name>
    <dbReference type="NCBI Taxonomy" id="265554"/>
    <lineage>
        <taxon>Eukaryota</taxon>
        <taxon>Sar</taxon>
        <taxon>Stramenopiles</taxon>
        <taxon>Ochrophyta</taxon>
        <taxon>Bacillariophyta</taxon>
        <taxon>Bacillariophyceae</taxon>
        <taxon>Bacillariophycidae</taxon>
        <taxon>Thalassiophysales</taxon>
        <taxon>Catenulaceae</taxon>
        <taxon>Amphora</taxon>
    </lineage>
</organism>
<sequence>MNGPCPKDGSGQASSSHSASLQNDNNHNGLVEGRWGCYGSPNTSFRCLDNEERSLAMMARCSSSATSPTSVTTFFEIQTNHLHHHCLPYSDPCIPSAASLDTLTATTSRNAIPCLIESTTRYHFDTDYMKEDQKQYASSDELKCSKTSPKHPSYFKNHAPGAYYSDGSAAAAAAAATSTTTSTSMPRKPIFIDIAPGVRARLRGFDETKACVGRDFFLPCLCFSCATNLFCIMDANYVVCPVCRVVSPLEGGADLDYQGGVGLGFTSDDLVTWQADFRRNINSRGNLMYRSGTEG</sequence>
<gene>
    <name evidence="2" type="ORF">ACOF00016_LOCUS3086</name>
</gene>
<evidence type="ECO:0000256" key="1">
    <source>
        <dbReference type="SAM" id="MobiDB-lite"/>
    </source>
</evidence>
<name>A0A7S3L049_9STRA</name>
<protein>
    <submittedName>
        <fullName evidence="2">Uncharacterized protein</fullName>
    </submittedName>
</protein>
<dbReference type="EMBL" id="HBIM01003582">
    <property type="protein sequence ID" value="CAE0405008.1"/>
    <property type="molecule type" value="Transcribed_RNA"/>
</dbReference>
<reference evidence="2" key="1">
    <citation type="submission" date="2021-01" db="EMBL/GenBank/DDBJ databases">
        <authorList>
            <person name="Corre E."/>
            <person name="Pelletier E."/>
            <person name="Niang G."/>
            <person name="Scheremetjew M."/>
            <person name="Finn R."/>
            <person name="Kale V."/>
            <person name="Holt S."/>
            <person name="Cochrane G."/>
            <person name="Meng A."/>
            <person name="Brown T."/>
            <person name="Cohen L."/>
        </authorList>
    </citation>
    <scope>NUCLEOTIDE SEQUENCE</scope>
    <source>
        <strain evidence="2">CCMP127</strain>
    </source>
</reference>
<feature type="compositionally biased region" description="Low complexity" evidence="1">
    <location>
        <begin position="9"/>
        <end position="20"/>
    </location>
</feature>
<evidence type="ECO:0000313" key="2">
    <source>
        <dbReference type="EMBL" id="CAE0405008.1"/>
    </source>
</evidence>
<accession>A0A7S3L049</accession>
<dbReference type="AlphaFoldDB" id="A0A7S3L049"/>